<dbReference type="FunFam" id="1.10.10.10:FF:000001">
    <property type="entry name" value="LysR family transcriptional regulator"/>
    <property type="match status" value="1"/>
</dbReference>
<dbReference type="GO" id="GO:0043565">
    <property type="term" value="F:sequence-specific DNA binding"/>
    <property type="evidence" value="ECO:0007669"/>
    <property type="project" value="TreeGrafter"/>
</dbReference>
<dbReference type="AlphaFoldDB" id="A0A430BR20"/>
<dbReference type="GO" id="GO:0003700">
    <property type="term" value="F:DNA-binding transcription factor activity"/>
    <property type="evidence" value="ECO:0007669"/>
    <property type="project" value="InterPro"/>
</dbReference>
<dbReference type="InterPro" id="IPR036390">
    <property type="entry name" value="WH_DNA-bd_sf"/>
</dbReference>
<keyword evidence="2" id="KW-0805">Transcription regulation</keyword>
<evidence type="ECO:0000256" key="2">
    <source>
        <dbReference type="ARBA" id="ARBA00023015"/>
    </source>
</evidence>
<dbReference type="InterPro" id="IPR058163">
    <property type="entry name" value="LysR-type_TF_proteobact-type"/>
</dbReference>
<dbReference type="EMBL" id="CP053022">
    <property type="protein sequence ID" value="QJR05618.1"/>
    <property type="molecule type" value="Genomic_DNA"/>
</dbReference>
<name>A0A430BR20_SPHYA</name>
<organism evidence="7 8">
    <name type="scientific">Sphingobium yanoikuyae</name>
    <name type="common">Sphingomonas yanoikuyae</name>
    <dbReference type="NCBI Taxonomy" id="13690"/>
    <lineage>
        <taxon>Bacteria</taxon>
        <taxon>Pseudomonadati</taxon>
        <taxon>Pseudomonadota</taxon>
        <taxon>Alphaproteobacteria</taxon>
        <taxon>Sphingomonadales</taxon>
        <taxon>Sphingomonadaceae</taxon>
        <taxon>Sphingobium</taxon>
    </lineage>
</organism>
<dbReference type="SUPFAM" id="SSF46785">
    <property type="entry name" value="Winged helix' DNA-binding domain"/>
    <property type="match status" value="1"/>
</dbReference>
<reference evidence="7 8" key="1">
    <citation type="submission" date="2018-07" db="EMBL/GenBank/DDBJ databases">
        <title>Genomic and Epidemiologic Investigation of an Indolent Hospital Outbreak.</title>
        <authorList>
            <person name="Johnson R.C."/>
            <person name="Deming C."/>
            <person name="Conlan S."/>
            <person name="Zellmer C.J."/>
            <person name="Michelin A.V."/>
            <person name="Lee-Lin S."/>
            <person name="Thomas P.J."/>
            <person name="Park M."/>
            <person name="Weingarten R.A."/>
            <person name="Less J."/>
            <person name="Dekker J.P."/>
            <person name="Frank K.M."/>
            <person name="Musser K.A."/>
            <person name="Mcquiston J.R."/>
            <person name="Henderson D.K."/>
            <person name="Lau A.F."/>
            <person name="Palmore T.N."/>
            <person name="Segre J.A."/>
        </authorList>
    </citation>
    <scope>NUCLEOTIDE SEQUENCE [LARGE SCALE GENOMIC DNA]</scope>
    <source>
        <strain evidence="7 8">SK-NIH.Env6_1116</strain>
    </source>
</reference>
<evidence type="ECO:0000313" key="7">
    <source>
        <dbReference type="EMBL" id="RSU55198.1"/>
    </source>
</evidence>
<reference evidence="6 9" key="2">
    <citation type="submission" date="2020-04" db="EMBL/GenBank/DDBJ databases">
        <title>The Whole Genome Analysis of High salt-tolerant Sphingobium yanoikuyae YC-XJ2 with Aryl organophosphorus flame retardants (aryl-OPFRs)-degrading capacity and characteristics of Related phosphotriesterase.</title>
        <authorList>
            <person name="Li X."/>
        </authorList>
    </citation>
    <scope>NUCLEOTIDE SEQUENCE [LARGE SCALE GENOMIC DNA]</scope>
    <source>
        <strain evidence="6 9">YC-XJ2</strain>
        <plasmid evidence="6">p-A-Sy</plasmid>
        <plasmid evidence="9">p-a-sy</plasmid>
    </source>
</reference>
<dbReference type="Gene3D" id="3.40.190.290">
    <property type="match status" value="1"/>
</dbReference>
<dbReference type="SUPFAM" id="SSF53850">
    <property type="entry name" value="Periplasmic binding protein-like II"/>
    <property type="match status" value="1"/>
</dbReference>
<dbReference type="PANTHER" id="PTHR30537:SF1">
    <property type="entry name" value="HTH-TYPE TRANSCRIPTIONAL REGULATOR PGRR"/>
    <property type="match status" value="1"/>
</dbReference>
<dbReference type="RefSeq" id="WP_017502354.1">
    <property type="nucleotide sequence ID" value="NZ_CAUUIR010000058.1"/>
</dbReference>
<dbReference type="Proteomes" id="UP000287401">
    <property type="component" value="Unassembled WGS sequence"/>
</dbReference>
<dbReference type="InterPro" id="IPR005119">
    <property type="entry name" value="LysR_subst-bd"/>
</dbReference>
<evidence type="ECO:0000259" key="5">
    <source>
        <dbReference type="PROSITE" id="PS50931"/>
    </source>
</evidence>
<keyword evidence="3" id="KW-0238">DNA-binding</keyword>
<dbReference type="PROSITE" id="PS50931">
    <property type="entry name" value="HTH_LYSR"/>
    <property type="match status" value="1"/>
</dbReference>
<dbReference type="FunFam" id="3.40.190.290:FF:000012">
    <property type="entry name" value="Transcriptional regulator, LysR family"/>
    <property type="match status" value="1"/>
</dbReference>
<dbReference type="CDD" id="cd08474">
    <property type="entry name" value="PBP2_CrgA_like_5"/>
    <property type="match status" value="1"/>
</dbReference>
<gene>
    <name evidence="7" type="ORF">DAH51_17705</name>
    <name evidence="6" type="ORF">HH800_25375</name>
</gene>
<dbReference type="Gene3D" id="1.10.10.10">
    <property type="entry name" value="Winged helix-like DNA-binding domain superfamily/Winged helix DNA-binding domain"/>
    <property type="match status" value="1"/>
</dbReference>
<comment type="similarity">
    <text evidence="1">Belongs to the LysR transcriptional regulatory family.</text>
</comment>
<evidence type="ECO:0000256" key="4">
    <source>
        <dbReference type="ARBA" id="ARBA00023163"/>
    </source>
</evidence>
<dbReference type="Pfam" id="PF03466">
    <property type="entry name" value="LysR_substrate"/>
    <property type="match status" value="1"/>
</dbReference>
<evidence type="ECO:0000256" key="3">
    <source>
        <dbReference type="ARBA" id="ARBA00023125"/>
    </source>
</evidence>
<accession>A0A430BR20</accession>
<evidence type="ECO:0000313" key="9">
    <source>
        <dbReference type="Proteomes" id="UP000502611"/>
    </source>
</evidence>
<geneLocation type="plasmid" evidence="9">
    <name>p-a-sy</name>
</geneLocation>
<dbReference type="GO" id="GO:0006351">
    <property type="term" value="P:DNA-templated transcription"/>
    <property type="evidence" value="ECO:0007669"/>
    <property type="project" value="TreeGrafter"/>
</dbReference>
<geneLocation type="plasmid" evidence="6">
    <name>p-A-Sy</name>
</geneLocation>
<dbReference type="Pfam" id="PF00126">
    <property type="entry name" value="HTH_1"/>
    <property type="match status" value="1"/>
</dbReference>
<sequence length="307" mass="34047">MARDTLSDITAFVHVARERGFTKAAGKLGLSQSAISQIVKKLEDRLGVQLLVRTTRSVAPTEIGERLLQKVSPYLDGIEAELAAVNEVRDRPTGKIRISASDHAINELLLPKLTAFMRDYPDVSVEMITDYGLIDIISERYDAGVRYGETLAKDMIAVRIGPDARMVAVGSPDYFERYGRPESPSDLQSHNCIGLRQTSGRLYAWELQREGETEIKVQVGGQLIFNNSYSCLGAAVAGLGLAFIPQDLAEAHLQAGRLEIVLDEWSLPFPGFYLYYPTVTQPSLAFSLLVEALRYQWPERTIRLGGK</sequence>
<evidence type="ECO:0000313" key="8">
    <source>
        <dbReference type="Proteomes" id="UP000287401"/>
    </source>
</evidence>
<keyword evidence="6" id="KW-0614">Plasmid</keyword>
<protein>
    <submittedName>
        <fullName evidence="7">LysR family transcriptional regulator</fullName>
    </submittedName>
</protein>
<dbReference type="PANTHER" id="PTHR30537">
    <property type="entry name" value="HTH-TYPE TRANSCRIPTIONAL REGULATOR"/>
    <property type="match status" value="1"/>
</dbReference>
<proteinExistence type="inferred from homology"/>
<keyword evidence="4" id="KW-0804">Transcription</keyword>
<dbReference type="Proteomes" id="UP000502611">
    <property type="component" value="Plasmid p-A-Sy"/>
</dbReference>
<evidence type="ECO:0000313" key="6">
    <source>
        <dbReference type="EMBL" id="QJR05618.1"/>
    </source>
</evidence>
<dbReference type="InterPro" id="IPR036388">
    <property type="entry name" value="WH-like_DNA-bd_sf"/>
</dbReference>
<evidence type="ECO:0000256" key="1">
    <source>
        <dbReference type="ARBA" id="ARBA00009437"/>
    </source>
</evidence>
<feature type="domain" description="HTH lysR-type" evidence="5">
    <location>
        <begin position="4"/>
        <end position="61"/>
    </location>
</feature>
<dbReference type="EMBL" id="QRAL01000021">
    <property type="protein sequence ID" value="RSU55198.1"/>
    <property type="molecule type" value="Genomic_DNA"/>
</dbReference>
<dbReference type="InterPro" id="IPR000847">
    <property type="entry name" value="LysR_HTH_N"/>
</dbReference>
<dbReference type="PRINTS" id="PR00039">
    <property type="entry name" value="HTHLYSR"/>
</dbReference>